<dbReference type="InParanoid" id="A0A1X7UH42"/>
<keyword evidence="8" id="KW-0732">Signal</keyword>
<reference evidence="10" key="2">
    <citation type="submission" date="2017-05" db="UniProtKB">
        <authorList>
            <consortium name="EnsemblMetazoa"/>
        </authorList>
    </citation>
    <scope>IDENTIFICATION</scope>
</reference>
<dbReference type="GO" id="GO:0046872">
    <property type="term" value="F:metal ion binding"/>
    <property type="evidence" value="ECO:0007669"/>
    <property type="project" value="UniProtKB-KW"/>
</dbReference>
<keyword evidence="4" id="KW-0479">Metal-binding</keyword>
<evidence type="ECO:0000256" key="6">
    <source>
        <dbReference type="ARBA" id="ARBA00022833"/>
    </source>
</evidence>
<dbReference type="PANTHER" id="PTHR37016:SF3">
    <property type="entry name" value="NEUTRAL PROTEASE 2-RELATED"/>
    <property type="match status" value="1"/>
</dbReference>
<evidence type="ECO:0000256" key="2">
    <source>
        <dbReference type="ARBA" id="ARBA00010279"/>
    </source>
</evidence>
<organism evidence="10">
    <name type="scientific">Amphimedon queenslandica</name>
    <name type="common">Sponge</name>
    <dbReference type="NCBI Taxonomy" id="400682"/>
    <lineage>
        <taxon>Eukaryota</taxon>
        <taxon>Metazoa</taxon>
        <taxon>Porifera</taxon>
        <taxon>Demospongiae</taxon>
        <taxon>Heteroscleromorpha</taxon>
        <taxon>Haplosclerida</taxon>
        <taxon>Niphatidae</taxon>
        <taxon>Amphimedon</taxon>
    </lineage>
</organism>
<keyword evidence="11" id="KW-1185">Reference proteome</keyword>
<feature type="chain" id="PRO_5012756055" description="Lysine-specific metallo-endopeptidase domain-containing protein" evidence="8">
    <location>
        <begin position="20"/>
        <end position="359"/>
    </location>
</feature>
<dbReference type="AlphaFoldDB" id="A0A1X7UH42"/>
<accession>A0A1X7UH42</accession>
<dbReference type="EnsemblMetazoa" id="XM_011406889.2">
    <property type="protein sequence ID" value="XP_011405191.2"/>
    <property type="gene ID" value="LOC105313449"/>
</dbReference>
<dbReference type="Gene3D" id="3.40.390.10">
    <property type="entry name" value="Collagenase (Catalytic Domain)"/>
    <property type="match status" value="1"/>
</dbReference>
<evidence type="ECO:0000256" key="1">
    <source>
        <dbReference type="ARBA" id="ARBA00001947"/>
    </source>
</evidence>
<dbReference type="Pfam" id="PF14521">
    <property type="entry name" value="Aspzincin_M35"/>
    <property type="match status" value="1"/>
</dbReference>
<evidence type="ECO:0000256" key="8">
    <source>
        <dbReference type="SAM" id="SignalP"/>
    </source>
</evidence>
<keyword evidence="6" id="KW-0862">Zinc</keyword>
<reference evidence="11" key="1">
    <citation type="journal article" date="2010" name="Nature">
        <title>The Amphimedon queenslandica genome and the evolution of animal complexity.</title>
        <authorList>
            <person name="Srivastava M."/>
            <person name="Simakov O."/>
            <person name="Chapman J."/>
            <person name="Fahey B."/>
            <person name="Gauthier M.E."/>
            <person name="Mitros T."/>
            <person name="Richards G.S."/>
            <person name="Conaco C."/>
            <person name="Dacre M."/>
            <person name="Hellsten U."/>
            <person name="Larroux C."/>
            <person name="Putnam N.H."/>
            <person name="Stanke M."/>
            <person name="Adamska M."/>
            <person name="Darling A."/>
            <person name="Degnan S.M."/>
            <person name="Oakley T.H."/>
            <person name="Plachetzki D.C."/>
            <person name="Zhai Y."/>
            <person name="Adamski M."/>
            <person name="Calcino A."/>
            <person name="Cummins S.F."/>
            <person name="Goodstein D.M."/>
            <person name="Harris C."/>
            <person name="Jackson D.J."/>
            <person name="Leys S.P."/>
            <person name="Shu S."/>
            <person name="Woodcroft B.J."/>
            <person name="Vervoort M."/>
            <person name="Kosik K.S."/>
            <person name="Manning G."/>
            <person name="Degnan B.M."/>
            <person name="Rokhsar D.S."/>
        </authorList>
    </citation>
    <scope>NUCLEOTIDE SEQUENCE [LARGE SCALE GENOMIC DNA]</scope>
</reference>
<feature type="domain" description="Lysine-specific metallo-endopeptidase" evidence="9">
    <location>
        <begin position="214"/>
        <end position="356"/>
    </location>
</feature>
<dbReference type="GO" id="GO:0004222">
    <property type="term" value="F:metalloendopeptidase activity"/>
    <property type="evidence" value="ECO:0007669"/>
    <property type="project" value="InterPro"/>
</dbReference>
<keyword evidence="7" id="KW-0482">Metalloprotease</keyword>
<protein>
    <recommendedName>
        <fullName evidence="9">Lysine-specific metallo-endopeptidase domain-containing protein</fullName>
    </recommendedName>
</protein>
<feature type="signal peptide" evidence="8">
    <location>
        <begin position="1"/>
        <end position="19"/>
    </location>
</feature>
<keyword evidence="3" id="KW-0645">Protease</keyword>
<evidence type="ECO:0000256" key="5">
    <source>
        <dbReference type="ARBA" id="ARBA00022801"/>
    </source>
</evidence>
<dbReference type="GO" id="GO:0006508">
    <property type="term" value="P:proteolysis"/>
    <property type="evidence" value="ECO:0007669"/>
    <property type="project" value="UniProtKB-KW"/>
</dbReference>
<dbReference type="InterPro" id="IPR050414">
    <property type="entry name" value="Fungal_M35_metalloproteases"/>
</dbReference>
<name>A0A1X7UH42_AMPQE</name>
<proteinExistence type="inferred from homology"/>
<sequence>MKALLFSLCLVTCLVCALSAPNKQPVSVKMDCRRGSSAVACSFLYTNNAREDLYLLTSETPIEGLLAPFLDVSLHGSEPIPYEGIIAYRLPPTKEDFLLLKAGESFIATVQITDAFNIDTDGLYTIRYSKPLLYLTVDDMELQSMDELKELAVDETVYVVLEDTHLLVKPKELEEPEIESIVHIEDCASVTFLGGDRKNDHTLRAHKRICSQIGEAKGRVGSTDALYKEWFGVYTDDRGTQVTSVYDRVENVITDSSQTVKYYNNGPNCKSGVGAYTYIKKPLPYLTVFLCDAYFKLTQNCKGVSPTKERVLMHEWAHALGWAKDIKYHARKCRTLAKNHPNKAVNNADSYSFHYCGSY</sequence>
<evidence type="ECO:0000256" key="3">
    <source>
        <dbReference type="ARBA" id="ARBA00022670"/>
    </source>
</evidence>
<keyword evidence="5" id="KW-0378">Hydrolase</keyword>
<evidence type="ECO:0000256" key="7">
    <source>
        <dbReference type="ARBA" id="ARBA00023049"/>
    </source>
</evidence>
<dbReference type="InterPro" id="IPR024079">
    <property type="entry name" value="MetalloPept_cat_dom_sf"/>
</dbReference>
<dbReference type="SMART" id="SM01351">
    <property type="entry name" value="Aspzincin_M35"/>
    <property type="match status" value="1"/>
</dbReference>
<evidence type="ECO:0000259" key="9">
    <source>
        <dbReference type="SMART" id="SM01351"/>
    </source>
</evidence>
<dbReference type="Gene3D" id="2.60.40.2970">
    <property type="match status" value="1"/>
</dbReference>
<dbReference type="PANTHER" id="PTHR37016">
    <property type="match status" value="1"/>
</dbReference>
<evidence type="ECO:0000313" key="11">
    <source>
        <dbReference type="Proteomes" id="UP000007879"/>
    </source>
</evidence>
<dbReference type="Proteomes" id="UP000007879">
    <property type="component" value="Unassembled WGS sequence"/>
</dbReference>
<comment type="cofactor">
    <cofactor evidence="1">
        <name>Zn(2+)</name>
        <dbReference type="ChEBI" id="CHEBI:29105"/>
    </cofactor>
</comment>
<dbReference type="KEGG" id="aqu:105313449"/>
<comment type="similarity">
    <text evidence="2">Belongs to the peptidase M35 family.</text>
</comment>
<evidence type="ECO:0000313" key="10">
    <source>
        <dbReference type="EnsemblMetazoa" id="Aqu2.1.26796_001"/>
    </source>
</evidence>
<gene>
    <name evidence="10" type="primary">105313449</name>
</gene>
<dbReference type="InterPro" id="IPR029463">
    <property type="entry name" value="Lys_MEP"/>
</dbReference>
<evidence type="ECO:0000256" key="4">
    <source>
        <dbReference type="ARBA" id="ARBA00022723"/>
    </source>
</evidence>
<dbReference type="eggNOG" id="ENOG502T25B">
    <property type="taxonomic scope" value="Eukaryota"/>
</dbReference>
<dbReference type="EnsemblMetazoa" id="Aqu2.1.26796_001">
    <property type="protein sequence ID" value="Aqu2.1.26796_001"/>
    <property type="gene ID" value="Aqu2.1.26796"/>
</dbReference>
<dbReference type="SUPFAM" id="SSF55486">
    <property type="entry name" value="Metalloproteases ('zincins'), catalytic domain"/>
    <property type="match status" value="1"/>
</dbReference>